<dbReference type="AlphaFoldDB" id="A0A7V0MZG9"/>
<dbReference type="PIRSF" id="PIRSF004944">
    <property type="entry name" value="UCP004944_hydrls"/>
    <property type="match status" value="1"/>
</dbReference>
<protein>
    <submittedName>
        <fullName evidence="2">MBL fold metallo-hydrolase</fullName>
    </submittedName>
</protein>
<dbReference type="SUPFAM" id="SSF56281">
    <property type="entry name" value="Metallo-hydrolase/oxidoreductase"/>
    <property type="match status" value="1"/>
</dbReference>
<dbReference type="HAMAP" id="MF_01406">
    <property type="entry name" value="UPF0282"/>
    <property type="match status" value="1"/>
</dbReference>
<sequence length="343" mass="40583">MGAKSSCILVDTPDIKILVDPGAAAMQPSYPLLDEEKIKLRKAALRSIEEASKNADTVFISHYHYDHHTLPQEGEKIYKGKNLWIKNPNIWINNSQWQRARLFLKQLIGDKLQKMYTFNSSFHFRDPLDNLPFARGKNYGSYQKRKEEILRKGKVWLKKLVKKWKQEAWIDEEKLEKYRIYFADGKKFQIGATKVRFTPPLFHGIEYDRLGWVTALVVEREKVKLIYTSDLQGPIIEDYARWIVKEKPQILIMDGPATYLLGYMLNLINLQRSIDNLIYILDRISPRVIIYDHHLLRDHRYQKRITEVHRYATKRNQKILTAAEWYNLEPLILKLTQNLKNKS</sequence>
<dbReference type="InterPro" id="IPR001279">
    <property type="entry name" value="Metallo-B-lactamas"/>
</dbReference>
<proteinExistence type="inferred from homology"/>
<evidence type="ECO:0000259" key="1">
    <source>
        <dbReference type="Pfam" id="PF00753"/>
    </source>
</evidence>
<dbReference type="Gene3D" id="3.60.15.10">
    <property type="entry name" value="Ribonuclease Z/Hydroxyacylglutathione hydrolase-like"/>
    <property type="match status" value="1"/>
</dbReference>
<name>A0A7V0MZG9_UNCAE</name>
<feature type="domain" description="Metallo-beta-lactamase" evidence="1">
    <location>
        <begin position="5"/>
        <end position="67"/>
    </location>
</feature>
<dbReference type="PANTHER" id="PTHR43546">
    <property type="entry name" value="UPF0173 METAL-DEPENDENT HYDROLASE MJ1163-RELATED"/>
    <property type="match status" value="1"/>
</dbReference>
<organism evidence="2">
    <name type="scientific">Aerophobetes bacterium</name>
    <dbReference type="NCBI Taxonomy" id="2030807"/>
    <lineage>
        <taxon>Bacteria</taxon>
        <taxon>Candidatus Aerophobota</taxon>
    </lineage>
</organism>
<comment type="caution">
    <text evidence="2">The sequence shown here is derived from an EMBL/GenBank/DDBJ whole genome shotgun (WGS) entry which is preliminary data.</text>
</comment>
<dbReference type="EMBL" id="DRBC01000243">
    <property type="protein sequence ID" value="HDN84909.1"/>
    <property type="molecule type" value="Genomic_DNA"/>
</dbReference>
<dbReference type="PANTHER" id="PTHR43546:SF4">
    <property type="entry name" value="UPF0282 PROTEIN MJ1629"/>
    <property type="match status" value="1"/>
</dbReference>
<dbReference type="Proteomes" id="UP000885660">
    <property type="component" value="Unassembled WGS sequence"/>
</dbReference>
<reference evidence="2" key="1">
    <citation type="journal article" date="2020" name="mSystems">
        <title>Genome- and Community-Level Interaction Insights into Carbon Utilization and Element Cycling Functions of Hydrothermarchaeota in Hydrothermal Sediment.</title>
        <authorList>
            <person name="Zhou Z."/>
            <person name="Liu Y."/>
            <person name="Xu W."/>
            <person name="Pan J."/>
            <person name="Luo Z.H."/>
            <person name="Li M."/>
        </authorList>
    </citation>
    <scope>NUCLEOTIDE SEQUENCE [LARGE SCALE GENOMIC DNA]</scope>
    <source>
        <strain evidence="2">HyVt-219</strain>
    </source>
</reference>
<accession>A0A7V0MZG9</accession>
<dbReference type="InterPro" id="IPR014426">
    <property type="entry name" value="UPF0282_hydrls"/>
</dbReference>
<dbReference type="InterPro" id="IPR036866">
    <property type="entry name" value="RibonucZ/Hydroxyglut_hydro"/>
</dbReference>
<gene>
    <name evidence="2" type="ORF">ENG47_04045</name>
</gene>
<evidence type="ECO:0000313" key="2">
    <source>
        <dbReference type="EMBL" id="HDN84909.1"/>
    </source>
</evidence>
<dbReference type="Pfam" id="PF00753">
    <property type="entry name" value="Lactamase_B"/>
    <property type="match status" value="1"/>
</dbReference>
<dbReference type="InterPro" id="IPR050114">
    <property type="entry name" value="UPF0173_UPF0282_UlaG_hydrolase"/>
</dbReference>